<dbReference type="InterPro" id="IPR002575">
    <property type="entry name" value="Aminoglycoside_PTrfase"/>
</dbReference>
<dbReference type="PANTHER" id="PTHR33540">
    <property type="entry name" value="TRNA THREONYLCARBAMOYLADENOSINE BIOSYNTHESIS PROTEIN TSAE"/>
    <property type="match status" value="1"/>
</dbReference>
<evidence type="ECO:0000259" key="3">
    <source>
        <dbReference type="Pfam" id="PF01636"/>
    </source>
</evidence>
<evidence type="ECO:0000256" key="1">
    <source>
        <dbReference type="ARBA" id="ARBA00022741"/>
    </source>
</evidence>
<sequence>MMKTDARFENIKNWLNTELSISDYRLEVASADASFRRYFRLISNTHSGVIMDAPPEKEDCLSFVKVAKLIEAVGVQAPHIYNFNEQQGFMRLSDLGSVAYLDELSAEAVAGKRVDQLYTQAIEAIVKMQSIQADLPAYNAQLLHTEMNLFRDWYLGRHLNVQLSAAQNQLIENTFGLLAESALEQATVFVHRDYHSRNLMVVVENNPGVIDFQDAVNGPASYDLVSLIKDCYIAWPRDKQLQWIDEYLAVSDLYQNKQYQNKQYRDKQYQNKQYRDKQYGDKQCFIRQLDLMGLQRHLKAVGIFARLNHRDNKPGYMDDIPRTLAYVFDVCERYEAFADFKSMLLGFGLRADPALLKTIQ</sequence>
<feature type="domain" description="Aminoglycoside phosphotransferase" evidence="3">
    <location>
        <begin position="27"/>
        <end position="249"/>
    </location>
</feature>
<evidence type="ECO:0000256" key="2">
    <source>
        <dbReference type="ARBA" id="ARBA00022840"/>
    </source>
</evidence>
<dbReference type="GO" id="GO:0005524">
    <property type="term" value="F:ATP binding"/>
    <property type="evidence" value="ECO:0007669"/>
    <property type="project" value="UniProtKB-KW"/>
</dbReference>
<keyword evidence="4" id="KW-0808">Transferase</keyword>
<dbReference type="PANTHER" id="PTHR33540:SF1">
    <property type="entry name" value="N-ACETYLMURAMATE_N-ACETYLGLUCOSAMINE KINASE"/>
    <property type="match status" value="1"/>
</dbReference>
<dbReference type="SUPFAM" id="SSF56112">
    <property type="entry name" value="Protein kinase-like (PK-like)"/>
    <property type="match status" value="1"/>
</dbReference>
<dbReference type="InterPro" id="IPR011009">
    <property type="entry name" value="Kinase-like_dom_sf"/>
</dbReference>
<dbReference type="EMBL" id="UOFJ01000281">
    <property type="protein sequence ID" value="VAW67581.1"/>
    <property type="molecule type" value="Genomic_DNA"/>
</dbReference>
<dbReference type="GO" id="GO:0016740">
    <property type="term" value="F:transferase activity"/>
    <property type="evidence" value="ECO:0007669"/>
    <property type="project" value="UniProtKB-KW"/>
</dbReference>
<accession>A0A3B0XJ20</accession>
<organism evidence="4">
    <name type="scientific">hydrothermal vent metagenome</name>
    <dbReference type="NCBI Taxonomy" id="652676"/>
    <lineage>
        <taxon>unclassified sequences</taxon>
        <taxon>metagenomes</taxon>
        <taxon>ecological metagenomes</taxon>
    </lineage>
</organism>
<protein>
    <submittedName>
        <fullName evidence="4">Phosphotransferase involved in threonylcarbamoyladenosine t(6)A37 formation in tRNA</fullName>
    </submittedName>
</protein>
<dbReference type="Gene3D" id="3.30.200.20">
    <property type="entry name" value="Phosphorylase Kinase, domain 1"/>
    <property type="match status" value="1"/>
</dbReference>
<name>A0A3B0XJ20_9ZZZZ</name>
<gene>
    <name evidence="4" type="ORF">MNBD_GAMMA10-3377</name>
</gene>
<dbReference type="AlphaFoldDB" id="A0A3B0XJ20"/>
<reference evidence="4" key="1">
    <citation type="submission" date="2018-06" db="EMBL/GenBank/DDBJ databases">
        <authorList>
            <person name="Zhirakovskaya E."/>
        </authorList>
    </citation>
    <scope>NUCLEOTIDE SEQUENCE</scope>
</reference>
<dbReference type="Gene3D" id="3.90.1200.10">
    <property type="match status" value="1"/>
</dbReference>
<keyword evidence="1" id="KW-0547">Nucleotide-binding</keyword>
<keyword evidence="2" id="KW-0067">ATP-binding</keyword>
<dbReference type="Pfam" id="PF01636">
    <property type="entry name" value="APH"/>
    <property type="match status" value="1"/>
</dbReference>
<proteinExistence type="predicted"/>
<evidence type="ECO:0000313" key="4">
    <source>
        <dbReference type="EMBL" id="VAW67581.1"/>
    </source>
</evidence>